<comment type="cofactor">
    <cofactor evidence="10">
        <name>Zn(2+)</name>
        <dbReference type="ChEBI" id="CHEBI:29105"/>
    </cofactor>
    <text evidence="10">Binds 1 zinc ion per subunit.</text>
</comment>
<keyword evidence="6 10" id="KW-0067">ATP-binding</keyword>
<dbReference type="InterPro" id="IPR014729">
    <property type="entry name" value="Rossmann-like_a/b/a_fold"/>
</dbReference>
<evidence type="ECO:0000256" key="2">
    <source>
        <dbReference type="ARBA" id="ARBA00022598"/>
    </source>
</evidence>
<evidence type="ECO:0000256" key="6">
    <source>
        <dbReference type="ARBA" id="ARBA00022840"/>
    </source>
</evidence>
<dbReference type="NCBIfam" id="TIGR00364">
    <property type="entry name" value="7-cyano-7-deazaguanine synthase QueC"/>
    <property type="match status" value="1"/>
</dbReference>
<dbReference type="AlphaFoldDB" id="A0A1E5G5Z2"/>
<evidence type="ECO:0000256" key="3">
    <source>
        <dbReference type="ARBA" id="ARBA00022723"/>
    </source>
</evidence>
<comment type="subunit">
    <text evidence="10">Homodimer.</text>
</comment>
<keyword evidence="2 10" id="KW-0436">Ligase</keyword>
<feature type="binding site" evidence="10">
    <location>
        <begin position="18"/>
        <end position="28"/>
    </location>
    <ligand>
        <name>ATP</name>
        <dbReference type="ChEBI" id="CHEBI:30616"/>
    </ligand>
</feature>
<dbReference type="GO" id="GO:0005524">
    <property type="term" value="F:ATP binding"/>
    <property type="evidence" value="ECO:0007669"/>
    <property type="project" value="UniProtKB-UniRule"/>
</dbReference>
<dbReference type="GO" id="GO:0016879">
    <property type="term" value="F:ligase activity, forming carbon-nitrogen bonds"/>
    <property type="evidence" value="ECO:0007669"/>
    <property type="project" value="UniProtKB-UniRule"/>
</dbReference>
<dbReference type="CDD" id="cd01995">
    <property type="entry name" value="QueC-like"/>
    <property type="match status" value="1"/>
</dbReference>
<dbReference type="OrthoDB" id="9789567at2"/>
<comment type="caution">
    <text evidence="11">The sequence shown here is derived from an EMBL/GenBank/DDBJ whole genome shotgun (WGS) entry which is preliminary data.</text>
</comment>
<dbReference type="EMBL" id="MIJE01000001">
    <property type="protein sequence ID" value="OEF98515.1"/>
    <property type="molecule type" value="Genomic_DNA"/>
</dbReference>
<comment type="similarity">
    <text evidence="7 10">Belongs to the QueC family.</text>
</comment>
<feature type="binding site" evidence="10">
    <location>
        <position position="216"/>
    </location>
    <ligand>
        <name>Zn(2+)</name>
        <dbReference type="ChEBI" id="CHEBI:29105"/>
    </ligand>
</feature>
<evidence type="ECO:0000256" key="5">
    <source>
        <dbReference type="ARBA" id="ARBA00022833"/>
    </source>
</evidence>
<dbReference type="GO" id="GO:0008270">
    <property type="term" value="F:zinc ion binding"/>
    <property type="evidence" value="ECO:0007669"/>
    <property type="project" value="UniProtKB-UniRule"/>
</dbReference>
<evidence type="ECO:0000313" key="12">
    <source>
        <dbReference type="Proteomes" id="UP000094296"/>
    </source>
</evidence>
<feature type="binding site" evidence="10">
    <location>
        <position position="202"/>
    </location>
    <ligand>
        <name>Zn(2+)</name>
        <dbReference type="ChEBI" id="CHEBI:29105"/>
    </ligand>
</feature>
<dbReference type="Proteomes" id="UP000094296">
    <property type="component" value="Unassembled WGS sequence"/>
</dbReference>
<keyword evidence="10" id="KW-0671">Queuosine biosynthesis</keyword>
<dbReference type="PANTHER" id="PTHR42914">
    <property type="entry name" value="7-CYANO-7-DEAZAGUANINE SYNTHASE"/>
    <property type="match status" value="1"/>
</dbReference>
<dbReference type="InterPro" id="IPR018317">
    <property type="entry name" value="QueC"/>
</dbReference>
<keyword evidence="3 10" id="KW-0479">Metal-binding</keyword>
<keyword evidence="12" id="KW-1185">Reference proteome</keyword>
<evidence type="ECO:0000256" key="1">
    <source>
        <dbReference type="ARBA" id="ARBA00005061"/>
    </source>
</evidence>
<feature type="binding site" evidence="10">
    <location>
        <position position="213"/>
    </location>
    <ligand>
        <name>Zn(2+)</name>
        <dbReference type="ChEBI" id="CHEBI:29105"/>
    </ligand>
</feature>
<dbReference type="STRING" id="766136.BHF68_02300"/>
<dbReference type="UniPathway" id="UPA00391"/>
<dbReference type="PANTHER" id="PTHR42914:SF1">
    <property type="entry name" value="7-CYANO-7-DEAZAGUANINE SYNTHASE"/>
    <property type="match status" value="1"/>
</dbReference>
<reference evidence="11 12" key="1">
    <citation type="submission" date="2016-09" db="EMBL/GenBank/DDBJ databases">
        <title>Draft genome sequence for the type strain of Desulfuribacillus alkaliarsenatis AHT28, an obligately anaerobic, sulfidogenic bacterium isolated from Russian soda lake sediments.</title>
        <authorList>
            <person name="Abin C.A."/>
            <person name="Hollibaugh J.T."/>
        </authorList>
    </citation>
    <scope>NUCLEOTIDE SEQUENCE [LARGE SCALE GENOMIC DNA]</scope>
    <source>
        <strain evidence="11 12">AHT28</strain>
    </source>
</reference>
<dbReference type="RefSeq" id="WP_069642007.1">
    <property type="nucleotide sequence ID" value="NZ_MIJE01000001.1"/>
</dbReference>
<keyword evidence="4 10" id="KW-0547">Nucleotide-binding</keyword>
<accession>A0A1E5G5Z2</accession>
<organism evidence="11 12">
    <name type="scientific">Desulfuribacillus alkaliarsenatis</name>
    <dbReference type="NCBI Taxonomy" id="766136"/>
    <lineage>
        <taxon>Bacteria</taxon>
        <taxon>Bacillati</taxon>
        <taxon>Bacillota</taxon>
        <taxon>Desulfuribacillia</taxon>
        <taxon>Desulfuribacillales</taxon>
        <taxon>Desulfuribacillaceae</taxon>
        <taxon>Desulfuribacillus</taxon>
    </lineage>
</organism>
<comment type="pathway">
    <text evidence="1 10">Purine metabolism; 7-cyano-7-deazaguanine biosynthesis.</text>
</comment>
<comment type="catalytic activity">
    <reaction evidence="9 10">
        <text>7-carboxy-7-carbaguanine + NH4(+) + 2 ATP = 7-cyano-7-carbaguanine + 2 AMP + 2 diphosphate + 2 H(+)</text>
        <dbReference type="Rhea" id="RHEA:27982"/>
        <dbReference type="ChEBI" id="CHEBI:15378"/>
        <dbReference type="ChEBI" id="CHEBI:28938"/>
        <dbReference type="ChEBI" id="CHEBI:30616"/>
        <dbReference type="ChEBI" id="CHEBI:33019"/>
        <dbReference type="ChEBI" id="CHEBI:45075"/>
        <dbReference type="ChEBI" id="CHEBI:61036"/>
        <dbReference type="ChEBI" id="CHEBI:456215"/>
        <dbReference type="EC" id="6.3.4.20"/>
    </reaction>
</comment>
<feature type="binding site" evidence="10">
    <location>
        <position position="210"/>
    </location>
    <ligand>
        <name>Zn(2+)</name>
        <dbReference type="ChEBI" id="CHEBI:29105"/>
    </ligand>
</feature>
<evidence type="ECO:0000256" key="4">
    <source>
        <dbReference type="ARBA" id="ARBA00022741"/>
    </source>
</evidence>
<proteinExistence type="inferred from homology"/>
<dbReference type="GO" id="GO:0008616">
    <property type="term" value="P:tRNA queuosine(34) biosynthetic process"/>
    <property type="evidence" value="ECO:0007669"/>
    <property type="project" value="UniProtKB-UniRule"/>
</dbReference>
<comment type="function">
    <text evidence="10">Catalyzes the ATP-dependent conversion of 7-carboxy-7-deazaguanine (CDG) to 7-cyano-7-deazaguanine (preQ(0)).</text>
</comment>
<dbReference type="Gene3D" id="3.40.50.620">
    <property type="entry name" value="HUPs"/>
    <property type="match status" value="1"/>
</dbReference>
<evidence type="ECO:0000256" key="7">
    <source>
        <dbReference type="ARBA" id="ARBA00037993"/>
    </source>
</evidence>
<dbReference type="PIRSF" id="PIRSF006293">
    <property type="entry name" value="ExsB"/>
    <property type="match status" value="1"/>
</dbReference>
<dbReference type="SUPFAM" id="SSF52402">
    <property type="entry name" value="Adenine nucleotide alpha hydrolases-like"/>
    <property type="match status" value="1"/>
</dbReference>
<name>A0A1E5G5Z2_9FIRM</name>
<evidence type="ECO:0000256" key="9">
    <source>
        <dbReference type="ARBA" id="ARBA00047890"/>
    </source>
</evidence>
<evidence type="ECO:0000313" key="11">
    <source>
        <dbReference type="EMBL" id="OEF98515.1"/>
    </source>
</evidence>
<dbReference type="EC" id="6.3.4.20" evidence="8 10"/>
<dbReference type="Pfam" id="PF06508">
    <property type="entry name" value="QueC"/>
    <property type="match status" value="1"/>
</dbReference>
<evidence type="ECO:0000256" key="10">
    <source>
        <dbReference type="HAMAP-Rule" id="MF_01633"/>
    </source>
</evidence>
<dbReference type="HAMAP" id="MF_01633">
    <property type="entry name" value="QueC"/>
    <property type="match status" value="1"/>
</dbReference>
<keyword evidence="5 10" id="KW-0862">Zinc</keyword>
<sequence>MKQGQQSTEKSRLAVVLLSSGLDSVVSMAMALDQGYDVELTITVDYGQVAAKKEIEQAVLLTRHYGLKHKVIDIKSMMADITSGLLTGTIPAIDESELDNFEIASKTAEKVWVPNRNGLLINLAAMFAESLGCSRVITGFNVEEASTFPDNSVEFVQAINNSLKYSTANSVQVLSLTQELNKNEIIEQAIELHVPLELIWSCYYGGQRMCGTCESCKRLYRALKPHRDLTNVIKFSNGVTE</sequence>
<gene>
    <name evidence="10" type="primary">queC</name>
    <name evidence="11" type="ORF">BHF68_02300</name>
</gene>
<evidence type="ECO:0000256" key="8">
    <source>
        <dbReference type="ARBA" id="ARBA00039149"/>
    </source>
</evidence>
<protein>
    <recommendedName>
        <fullName evidence="8 10">7-cyano-7-deazaguanine synthase</fullName>
        <ecNumber evidence="8 10">6.3.4.20</ecNumber>
    </recommendedName>
    <alternativeName>
        <fullName evidence="10">7-cyano-7-carbaguanine synthase</fullName>
    </alternativeName>
    <alternativeName>
        <fullName evidence="10">PreQ(0) synthase</fullName>
    </alternativeName>
    <alternativeName>
        <fullName evidence="10">Queuosine biosynthesis protein QueC</fullName>
    </alternativeName>
</protein>